<dbReference type="InterPro" id="IPR013324">
    <property type="entry name" value="RNA_pol_sigma_r3/r4-like"/>
</dbReference>
<dbReference type="Gene3D" id="1.10.10.10">
    <property type="entry name" value="Winged helix-like DNA-binding domain superfamily/Winged helix DNA-binding domain"/>
    <property type="match status" value="1"/>
</dbReference>
<proteinExistence type="predicted"/>
<name>A0A1H8IW23_9RHOB</name>
<organism evidence="1 2">
    <name type="scientific">Loktanella fryxellensis</name>
    <dbReference type="NCBI Taxonomy" id="245187"/>
    <lineage>
        <taxon>Bacteria</taxon>
        <taxon>Pseudomonadati</taxon>
        <taxon>Pseudomonadota</taxon>
        <taxon>Alphaproteobacteria</taxon>
        <taxon>Rhodobacterales</taxon>
        <taxon>Roseobacteraceae</taxon>
        <taxon>Loktanella</taxon>
    </lineage>
</organism>
<evidence type="ECO:0000313" key="2">
    <source>
        <dbReference type="Proteomes" id="UP000199585"/>
    </source>
</evidence>
<gene>
    <name evidence="1" type="ORF">SAMN04488003_12929</name>
</gene>
<evidence type="ECO:0000313" key="1">
    <source>
        <dbReference type="EMBL" id="SEN72774.1"/>
    </source>
</evidence>
<dbReference type="SUPFAM" id="SSF88659">
    <property type="entry name" value="Sigma3 and sigma4 domains of RNA polymerase sigma factors"/>
    <property type="match status" value="1"/>
</dbReference>
<dbReference type="InterPro" id="IPR036388">
    <property type="entry name" value="WH-like_DNA-bd_sf"/>
</dbReference>
<dbReference type="Proteomes" id="UP000199585">
    <property type="component" value="Unassembled WGS sequence"/>
</dbReference>
<sequence length="198" mass="21915">MAFRDPTHMFDWLHARGGDADAKNDVLQRLLRAAGGNDEVGDLAVALLLLALWPGLCVNRYRLRPLCRTDTLDADLLGGLTAGIRSAQPQRTRRVAATLLRNLERDLRRAYIREDRWSRLTINLDLVGHKVAQTESDRPEEILSSARAALGEDGALLAAVHIAGFTQREAAAAFGLSHDAARKRCQRALARLKQNYDA</sequence>
<reference evidence="1 2" key="1">
    <citation type="submission" date="2016-10" db="EMBL/GenBank/DDBJ databases">
        <authorList>
            <person name="de Groot N.N."/>
        </authorList>
    </citation>
    <scope>NUCLEOTIDE SEQUENCE [LARGE SCALE GENOMIC DNA]</scope>
    <source>
        <strain evidence="1 2">DSM 16213</strain>
    </source>
</reference>
<dbReference type="EMBL" id="FOCI01000029">
    <property type="protein sequence ID" value="SEN72774.1"/>
    <property type="molecule type" value="Genomic_DNA"/>
</dbReference>
<protein>
    <submittedName>
        <fullName evidence="1">Uncharacterized protein</fullName>
    </submittedName>
</protein>
<dbReference type="AlphaFoldDB" id="A0A1H8IW23"/>
<dbReference type="STRING" id="245187.SAMN04488003_12929"/>
<keyword evidence="2" id="KW-1185">Reference proteome</keyword>
<accession>A0A1H8IW23</accession>